<dbReference type="SUPFAM" id="SSF55753">
    <property type="entry name" value="Actin depolymerizing proteins"/>
    <property type="match status" value="2"/>
</dbReference>
<organism evidence="8 9">
    <name type="scientific">Synchytrium microbalum</name>
    <dbReference type="NCBI Taxonomy" id="1806994"/>
    <lineage>
        <taxon>Eukaryota</taxon>
        <taxon>Fungi</taxon>
        <taxon>Fungi incertae sedis</taxon>
        <taxon>Chytridiomycota</taxon>
        <taxon>Chytridiomycota incertae sedis</taxon>
        <taxon>Chytridiomycetes</taxon>
        <taxon>Synchytriales</taxon>
        <taxon>Synchytriaceae</taxon>
        <taxon>Synchytrium</taxon>
    </lineage>
</organism>
<sequence length="370" mass="40080">MSSISVKLDNEAAIVGAIKNVRDDANPAQWCIIGHLNDDVNTVTLQATGNEGVDELKSKFASNQVQYALIRVTTTVDLSKVVRFVYIYNLGADVSFVKRGRMGIVKGSVSKLFEPYHVDFEINEAREISENIVIEKVNQAAGVANNVREKNFVVGKQERGFTGRSAHVSPTKPTAEGASLSPGNDQQQRTSTSVSPTARTSTISKSANSSSATSPTKPQAATQSATLQIAPELVDAIRAVRDDKVECRWVVASYKDGDIAKPVSLTAKAAQGEGVDVLKTHFKPDAISYAYVKVIDVIEGIATIKFAFITWIGPEVSVMKKARIGVHQGAIKEYFNPFHVEIVSSELREISDNSINNKVSSFSGSKSFVR</sequence>
<dbReference type="Gene3D" id="3.40.20.10">
    <property type="entry name" value="Severin"/>
    <property type="match status" value="2"/>
</dbReference>
<dbReference type="GO" id="GO:0030427">
    <property type="term" value="C:site of polarized growth"/>
    <property type="evidence" value="ECO:0007669"/>
    <property type="project" value="TreeGrafter"/>
</dbReference>
<reference evidence="8 9" key="1">
    <citation type="journal article" date="2019" name="Sci. Rep.">
        <title>Comparative genomics of chytrid fungi reveal insights into the obligate biotrophic and pathogenic lifestyle of Synchytrium endobioticum.</title>
        <authorList>
            <person name="van de Vossenberg B.T.L.H."/>
            <person name="Warris S."/>
            <person name="Nguyen H.D.T."/>
            <person name="van Gent-Pelzer M.P.E."/>
            <person name="Joly D.L."/>
            <person name="van de Geest H.C."/>
            <person name="Bonants P.J.M."/>
            <person name="Smith D.S."/>
            <person name="Levesque C.A."/>
            <person name="van der Lee T.A.J."/>
        </authorList>
    </citation>
    <scope>NUCLEOTIDE SEQUENCE [LARGE SCALE GENOMIC DNA]</scope>
    <source>
        <strain evidence="8 9">JEL517</strain>
    </source>
</reference>
<keyword evidence="2" id="KW-0963">Cytoplasm</keyword>
<keyword evidence="3" id="KW-0009">Actin-binding</keyword>
<dbReference type="Proteomes" id="UP000319731">
    <property type="component" value="Unassembled WGS sequence"/>
</dbReference>
<feature type="compositionally biased region" description="Polar residues" evidence="6">
    <location>
        <begin position="181"/>
        <end position="199"/>
    </location>
</feature>
<evidence type="ECO:0000256" key="6">
    <source>
        <dbReference type="SAM" id="MobiDB-lite"/>
    </source>
</evidence>
<name>A0A507BT12_9FUNG</name>
<dbReference type="SMART" id="SM00102">
    <property type="entry name" value="ADF"/>
    <property type="match status" value="2"/>
</dbReference>
<dbReference type="PANTHER" id="PTHR10829:SF25">
    <property type="entry name" value="DREBRIN-LIKE PROTEIN"/>
    <property type="match status" value="1"/>
</dbReference>
<evidence type="ECO:0000256" key="5">
    <source>
        <dbReference type="ARBA" id="ARBA00038052"/>
    </source>
</evidence>
<evidence type="ECO:0000256" key="1">
    <source>
        <dbReference type="ARBA" id="ARBA00004245"/>
    </source>
</evidence>
<comment type="similarity">
    <text evidence="5">Belongs to the actin-binding proteins ADF family. Coactosin subfamily.</text>
</comment>
<dbReference type="EMBL" id="QEAO01000027">
    <property type="protein sequence ID" value="TPX32720.1"/>
    <property type="molecule type" value="Genomic_DNA"/>
</dbReference>
<dbReference type="InterPro" id="IPR029006">
    <property type="entry name" value="ADF-H/Gelsolin-like_dom_sf"/>
</dbReference>
<evidence type="ECO:0000259" key="7">
    <source>
        <dbReference type="PROSITE" id="PS51263"/>
    </source>
</evidence>
<dbReference type="RefSeq" id="XP_031023877.1">
    <property type="nucleotide sequence ID" value="XM_031170125.1"/>
</dbReference>
<dbReference type="CDD" id="cd11282">
    <property type="entry name" value="ADF_coactosin_like"/>
    <property type="match status" value="2"/>
</dbReference>
<accession>A0A507BT12</accession>
<keyword evidence="9" id="KW-1185">Reference proteome</keyword>
<evidence type="ECO:0000313" key="9">
    <source>
        <dbReference type="Proteomes" id="UP000319731"/>
    </source>
</evidence>
<dbReference type="OrthoDB" id="20822at2759"/>
<dbReference type="Pfam" id="PF00241">
    <property type="entry name" value="Cofilin_ADF"/>
    <property type="match status" value="2"/>
</dbReference>
<gene>
    <name evidence="8" type="ORF">SmJEL517_g04197</name>
</gene>
<dbReference type="PANTHER" id="PTHR10829">
    <property type="entry name" value="CORTACTIN AND DREBRIN"/>
    <property type="match status" value="1"/>
</dbReference>
<dbReference type="FunFam" id="3.40.20.10:FF:000018">
    <property type="entry name" value="Coactosin-like 1"/>
    <property type="match status" value="2"/>
</dbReference>
<feature type="region of interest" description="Disordered" evidence="6">
    <location>
        <begin position="162"/>
        <end position="224"/>
    </location>
</feature>
<evidence type="ECO:0000313" key="8">
    <source>
        <dbReference type="EMBL" id="TPX32720.1"/>
    </source>
</evidence>
<comment type="subcellular location">
    <subcellularLocation>
        <location evidence="1">Cytoplasm</location>
        <location evidence="1">Cytoskeleton</location>
    </subcellularLocation>
</comment>
<dbReference type="GO" id="GO:0005884">
    <property type="term" value="C:actin filament"/>
    <property type="evidence" value="ECO:0007669"/>
    <property type="project" value="TreeGrafter"/>
</dbReference>
<dbReference type="GO" id="GO:0051015">
    <property type="term" value="F:actin filament binding"/>
    <property type="evidence" value="ECO:0007669"/>
    <property type="project" value="TreeGrafter"/>
</dbReference>
<comment type="caution">
    <text evidence="8">The sequence shown here is derived from an EMBL/GenBank/DDBJ whole genome shotgun (WGS) entry which is preliminary data.</text>
</comment>
<feature type="domain" description="ADF-H" evidence="7">
    <location>
        <begin position="224"/>
        <end position="360"/>
    </location>
</feature>
<dbReference type="GO" id="GO:0030864">
    <property type="term" value="C:cortical actin cytoskeleton"/>
    <property type="evidence" value="ECO:0007669"/>
    <property type="project" value="TreeGrafter"/>
</dbReference>
<evidence type="ECO:0000256" key="3">
    <source>
        <dbReference type="ARBA" id="ARBA00023203"/>
    </source>
</evidence>
<feature type="compositionally biased region" description="Low complexity" evidence="6">
    <location>
        <begin position="200"/>
        <end position="218"/>
    </location>
</feature>
<feature type="domain" description="ADF-H" evidence="7">
    <location>
        <begin position="5"/>
        <end position="138"/>
    </location>
</feature>
<dbReference type="STRING" id="1806994.A0A507BT12"/>
<protein>
    <recommendedName>
        <fullName evidence="7">ADF-H domain-containing protein</fullName>
    </recommendedName>
</protein>
<dbReference type="GeneID" id="42005422"/>
<keyword evidence="4" id="KW-0206">Cytoskeleton</keyword>
<dbReference type="AlphaFoldDB" id="A0A507BT12"/>
<evidence type="ECO:0000256" key="4">
    <source>
        <dbReference type="ARBA" id="ARBA00023212"/>
    </source>
</evidence>
<proteinExistence type="inferred from homology"/>
<dbReference type="InterPro" id="IPR002108">
    <property type="entry name" value="ADF-H"/>
</dbReference>
<dbReference type="PROSITE" id="PS51263">
    <property type="entry name" value="ADF_H"/>
    <property type="match status" value="2"/>
</dbReference>
<dbReference type="GO" id="GO:0030833">
    <property type="term" value="P:regulation of actin filament polymerization"/>
    <property type="evidence" value="ECO:0007669"/>
    <property type="project" value="TreeGrafter"/>
</dbReference>
<evidence type="ECO:0000256" key="2">
    <source>
        <dbReference type="ARBA" id="ARBA00022490"/>
    </source>
</evidence>